<evidence type="ECO:0000313" key="3">
    <source>
        <dbReference type="EMBL" id="PXX44807.1"/>
    </source>
</evidence>
<evidence type="ECO:0000259" key="2">
    <source>
        <dbReference type="Pfam" id="PF16036"/>
    </source>
</evidence>
<feature type="domain" description="Chalcone isomerase" evidence="2">
    <location>
        <begin position="23"/>
        <end position="191"/>
    </location>
</feature>
<accession>A0A318JA13</accession>
<dbReference type="OrthoDB" id="9795336at2"/>
<keyword evidence="4" id="KW-1185">Reference proteome</keyword>
<protein>
    <submittedName>
        <fullName evidence="3">Chalcone isomerase-like protein</fullName>
    </submittedName>
</protein>
<gene>
    <name evidence="3" type="ORF">DFR42_10219</name>
</gene>
<dbReference type="Proteomes" id="UP000247792">
    <property type="component" value="Unassembled WGS sequence"/>
</dbReference>
<keyword evidence="1" id="KW-0732">Signal</keyword>
<evidence type="ECO:0000256" key="1">
    <source>
        <dbReference type="SAM" id="SignalP"/>
    </source>
</evidence>
<dbReference type="Pfam" id="PF16036">
    <property type="entry name" value="Chalcone_3"/>
    <property type="match status" value="1"/>
</dbReference>
<dbReference type="AlphaFoldDB" id="A0A318JA13"/>
<name>A0A318JA13_9BURK</name>
<comment type="caution">
    <text evidence="3">The sequence shown here is derived from an EMBL/GenBank/DDBJ whole genome shotgun (WGS) entry which is preliminary data.</text>
</comment>
<dbReference type="GO" id="GO:0016872">
    <property type="term" value="F:intramolecular lyase activity"/>
    <property type="evidence" value="ECO:0007669"/>
    <property type="project" value="InterPro"/>
</dbReference>
<keyword evidence="3" id="KW-0413">Isomerase</keyword>
<proteinExistence type="predicted"/>
<dbReference type="Gene3D" id="3.50.70.10">
    <property type="match status" value="1"/>
</dbReference>
<dbReference type="RefSeq" id="WP_110254307.1">
    <property type="nucleotide sequence ID" value="NZ_QJKB01000002.1"/>
</dbReference>
<dbReference type="InterPro" id="IPR016087">
    <property type="entry name" value="Chalcone_isomerase"/>
</dbReference>
<organism evidence="3 4">
    <name type="scientific">Undibacterium pigrum</name>
    <dbReference type="NCBI Taxonomy" id="401470"/>
    <lineage>
        <taxon>Bacteria</taxon>
        <taxon>Pseudomonadati</taxon>
        <taxon>Pseudomonadota</taxon>
        <taxon>Betaproteobacteria</taxon>
        <taxon>Burkholderiales</taxon>
        <taxon>Oxalobacteraceae</taxon>
        <taxon>Undibacterium</taxon>
    </lineage>
</organism>
<dbReference type="SUPFAM" id="SSF54626">
    <property type="entry name" value="Chalcone isomerase"/>
    <property type="match status" value="1"/>
</dbReference>
<feature type="signal peptide" evidence="1">
    <location>
        <begin position="1"/>
        <end position="23"/>
    </location>
</feature>
<sequence>MKKILYVMLIALMHSLGISAARAAEVGGIVLEDKIRLDNQDLLLNGAGVRSKAIFQVFVAALYLSEKKSQAADVLGLTTAKRMQIVMLRDISAEKFGQNFMEGMKHNVGKEQKSKLIDQMIRLGEMFSKVPEFRKGDKLTVDWLPDTGTVIMINGKKTMDALPDPMFYNALLKLWLGENTAQEGLKRQLLGEKIDARKA</sequence>
<dbReference type="EMBL" id="QJKB01000002">
    <property type="protein sequence ID" value="PXX44807.1"/>
    <property type="molecule type" value="Genomic_DNA"/>
</dbReference>
<dbReference type="InterPro" id="IPR016088">
    <property type="entry name" value="Chalcone_isomerase_3-sand"/>
</dbReference>
<feature type="chain" id="PRO_5016430930" evidence="1">
    <location>
        <begin position="24"/>
        <end position="199"/>
    </location>
</feature>
<dbReference type="InterPro" id="IPR036298">
    <property type="entry name" value="Chalcone_isomerase_sf"/>
</dbReference>
<evidence type="ECO:0000313" key="4">
    <source>
        <dbReference type="Proteomes" id="UP000247792"/>
    </source>
</evidence>
<reference evidence="3 4" key="1">
    <citation type="submission" date="2018-05" db="EMBL/GenBank/DDBJ databases">
        <title>Genomic Encyclopedia of Type Strains, Phase IV (KMG-IV): sequencing the most valuable type-strain genomes for metagenomic binning, comparative biology and taxonomic classification.</title>
        <authorList>
            <person name="Goeker M."/>
        </authorList>
    </citation>
    <scope>NUCLEOTIDE SEQUENCE [LARGE SCALE GENOMIC DNA]</scope>
    <source>
        <strain evidence="3 4">DSM 19792</strain>
    </source>
</reference>